<evidence type="ECO:0000259" key="9">
    <source>
        <dbReference type="Pfam" id="PF21116"/>
    </source>
</evidence>
<feature type="signal peptide" evidence="8">
    <location>
        <begin position="1"/>
        <end position="28"/>
    </location>
</feature>
<feature type="non-terminal residue" evidence="10">
    <location>
        <position position="1"/>
    </location>
</feature>
<evidence type="ECO:0000256" key="3">
    <source>
        <dbReference type="ARBA" id="ARBA00022692"/>
    </source>
</evidence>
<sequence>AMRPRLAGCTKVCLVCLLMIGLSQTARGQTHDHDHMDHDHHVDNHDHKPTSDLDPGIGSIGEGVTNQSEVYKIQFGYFLDKLFEKYGDGHKMSKRGLEHLLFHLGLGDHEHANGNVTHNDDSEEYKLSDKDLASKQNEESHKGKRSVSLDQQCFDTDTMLRLVNTGVTDDMISKDAFRDLCPVLVYQIDADTCHNLHNNLDHQHHSHHHEHETGEVTSGGGIEGVTAKVWGFSCIAVVIISLVGLLGVAVIPIMQKVFYNHMLQFLVALAVGALAGDALLHLLPH</sequence>
<dbReference type="InterPro" id="IPR049406">
    <property type="entry name" value="ZIP4_12_EF-hand"/>
</dbReference>
<keyword evidence="5 7" id="KW-0472">Membrane</keyword>
<evidence type="ECO:0000256" key="1">
    <source>
        <dbReference type="ARBA" id="ARBA00004141"/>
    </source>
</evidence>
<evidence type="ECO:0000256" key="6">
    <source>
        <dbReference type="SAM" id="MobiDB-lite"/>
    </source>
</evidence>
<keyword evidence="11" id="KW-1185">Reference proteome</keyword>
<comment type="subcellular location">
    <subcellularLocation>
        <location evidence="1">Membrane</location>
        <topology evidence="1">Multi-pass membrane protein</topology>
    </subcellularLocation>
</comment>
<dbReference type="Pfam" id="PF02535">
    <property type="entry name" value="Zip"/>
    <property type="match status" value="1"/>
</dbReference>
<dbReference type="Proteomes" id="UP001164746">
    <property type="component" value="Chromosome 5"/>
</dbReference>
<evidence type="ECO:0000256" key="7">
    <source>
        <dbReference type="SAM" id="Phobius"/>
    </source>
</evidence>
<evidence type="ECO:0000256" key="2">
    <source>
        <dbReference type="ARBA" id="ARBA00006939"/>
    </source>
</evidence>
<name>A0ABY7EG46_MYAAR</name>
<dbReference type="PANTHER" id="PTHR12191:SF37">
    <property type="entry name" value="ZINC TRANSPORTER FOI"/>
    <property type="match status" value="1"/>
</dbReference>
<dbReference type="InterPro" id="IPR003689">
    <property type="entry name" value="ZIP"/>
</dbReference>
<proteinExistence type="inferred from homology"/>
<keyword evidence="8" id="KW-0732">Signal</keyword>
<feature type="non-terminal residue" evidence="10">
    <location>
        <position position="285"/>
    </location>
</feature>
<feature type="region of interest" description="Disordered" evidence="6">
    <location>
        <begin position="113"/>
        <end position="147"/>
    </location>
</feature>
<keyword evidence="4 7" id="KW-1133">Transmembrane helix</keyword>
<evidence type="ECO:0000313" key="11">
    <source>
        <dbReference type="Proteomes" id="UP001164746"/>
    </source>
</evidence>
<evidence type="ECO:0000256" key="4">
    <source>
        <dbReference type="ARBA" id="ARBA00022989"/>
    </source>
</evidence>
<feature type="transmembrane region" description="Helical" evidence="7">
    <location>
        <begin position="263"/>
        <end position="283"/>
    </location>
</feature>
<dbReference type="PANTHER" id="PTHR12191">
    <property type="entry name" value="SOLUTE CARRIER FAMILY 39"/>
    <property type="match status" value="1"/>
</dbReference>
<evidence type="ECO:0000256" key="5">
    <source>
        <dbReference type="ARBA" id="ARBA00023136"/>
    </source>
</evidence>
<reference evidence="10" key="1">
    <citation type="submission" date="2022-11" db="EMBL/GenBank/DDBJ databases">
        <title>Centuries of genome instability and evolution in soft-shell clam transmissible cancer (bioRxiv).</title>
        <authorList>
            <person name="Hart S.F.M."/>
            <person name="Yonemitsu M.A."/>
            <person name="Giersch R.M."/>
            <person name="Beal B.F."/>
            <person name="Arriagada G."/>
            <person name="Davis B.W."/>
            <person name="Ostrander E.A."/>
            <person name="Goff S.P."/>
            <person name="Metzger M.J."/>
        </authorList>
    </citation>
    <scope>NUCLEOTIDE SEQUENCE</scope>
    <source>
        <strain evidence="10">MELC-2E11</strain>
        <tissue evidence="10">Siphon/mantle</tissue>
    </source>
</reference>
<feature type="domain" description="Zinc transporter ZIP4/12 EF-hand" evidence="9">
    <location>
        <begin position="77"/>
        <end position="187"/>
    </location>
</feature>
<feature type="region of interest" description="Disordered" evidence="6">
    <location>
        <begin position="29"/>
        <end position="59"/>
    </location>
</feature>
<feature type="compositionally biased region" description="Basic and acidic residues" evidence="6">
    <location>
        <begin position="29"/>
        <end position="51"/>
    </location>
</feature>
<evidence type="ECO:0000256" key="8">
    <source>
        <dbReference type="SAM" id="SignalP"/>
    </source>
</evidence>
<accession>A0ABY7EG46</accession>
<dbReference type="Pfam" id="PF21116">
    <property type="entry name" value="EF-hand_Zip"/>
    <property type="match status" value="1"/>
</dbReference>
<organism evidence="10 11">
    <name type="scientific">Mya arenaria</name>
    <name type="common">Soft-shell clam</name>
    <dbReference type="NCBI Taxonomy" id="6604"/>
    <lineage>
        <taxon>Eukaryota</taxon>
        <taxon>Metazoa</taxon>
        <taxon>Spiralia</taxon>
        <taxon>Lophotrochozoa</taxon>
        <taxon>Mollusca</taxon>
        <taxon>Bivalvia</taxon>
        <taxon>Autobranchia</taxon>
        <taxon>Heteroconchia</taxon>
        <taxon>Euheterodonta</taxon>
        <taxon>Imparidentia</taxon>
        <taxon>Neoheterodontei</taxon>
        <taxon>Myida</taxon>
        <taxon>Myoidea</taxon>
        <taxon>Myidae</taxon>
        <taxon>Mya</taxon>
    </lineage>
</organism>
<protein>
    <submittedName>
        <fullName evidence="10">S39A6-like protein</fullName>
    </submittedName>
</protein>
<feature type="compositionally biased region" description="Basic and acidic residues" evidence="6">
    <location>
        <begin position="113"/>
        <end position="141"/>
    </location>
</feature>
<gene>
    <name evidence="10" type="ORF">MAR_021485</name>
</gene>
<evidence type="ECO:0000313" key="10">
    <source>
        <dbReference type="EMBL" id="WAR06116.1"/>
    </source>
</evidence>
<feature type="transmembrane region" description="Helical" evidence="7">
    <location>
        <begin position="229"/>
        <end position="251"/>
    </location>
</feature>
<comment type="similarity">
    <text evidence="2">Belongs to the ZIP transporter (TC 2.A.5) family.</text>
</comment>
<dbReference type="EMBL" id="CP111016">
    <property type="protein sequence ID" value="WAR06116.1"/>
    <property type="molecule type" value="Genomic_DNA"/>
</dbReference>
<dbReference type="InterPro" id="IPR050799">
    <property type="entry name" value="ZIP_Transporter"/>
</dbReference>
<keyword evidence="3 7" id="KW-0812">Transmembrane</keyword>
<feature type="chain" id="PRO_5045976047" evidence="8">
    <location>
        <begin position="29"/>
        <end position="285"/>
    </location>
</feature>